<keyword evidence="7" id="KW-1185">Reference proteome</keyword>
<dbReference type="Pfam" id="PF01053">
    <property type="entry name" value="Cys_Met_Meta_PP"/>
    <property type="match status" value="1"/>
</dbReference>
<feature type="region of interest" description="Disordered" evidence="5">
    <location>
        <begin position="1"/>
        <end position="20"/>
    </location>
</feature>
<dbReference type="InterPro" id="IPR000277">
    <property type="entry name" value="Cys/Met-Metab_PyrdxlP-dep_enz"/>
</dbReference>
<proteinExistence type="inferred from homology"/>
<evidence type="ECO:0000256" key="5">
    <source>
        <dbReference type="SAM" id="MobiDB-lite"/>
    </source>
</evidence>
<gene>
    <name evidence="6" type="ORF">VRU49_07695</name>
</gene>
<comment type="similarity">
    <text evidence="2 4">Belongs to the trans-sulfuration enzymes family.</text>
</comment>
<sequence length="379" mass="41769">MKFATKAIHAGQEPDPTTGAVMTPIYQTSTYWQRSPGDNKGYEYSRGTNPTRKALEDCIAALENAKYGLAFSSGMGATDAVLRLLSPGDEVITGDDLYGGSYRIFTKIYEKYGIKFHFLDLDKPENIEQAINKNTKLIWIETPTNPTMRIVDIAGISKIAKANGIKLCVDNTFASPYLQNPIDLGADIVMHSVTKYIAGHSDVVMGALCVNDEELYKSLWFVYNACGATPGPQDSFLVLRGIKTLHLRMKAHCENGAKVAHYLKNHPKVEHVYWPGFESHPNHEIAKKQMRDFGGMVSITLKNAGLEETFKIASKFKVFTLAESLGGVESLINHPTTMTHGSIPKEAREKVGVTDNLLRLSVGVEDIDDLIADLEQALA</sequence>
<dbReference type="PANTHER" id="PTHR11808:SF15">
    <property type="entry name" value="CYSTATHIONINE GAMMA-LYASE"/>
    <property type="match status" value="1"/>
</dbReference>
<dbReference type="SUPFAM" id="SSF53383">
    <property type="entry name" value="PLP-dependent transferases"/>
    <property type="match status" value="1"/>
</dbReference>
<evidence type="ECO:0000256" key="2">
    <source>
        <dbReference type="ARBA" id="ARBA00009077"/>
    </source>
</evidence>
<dbReference type="Proteomes" id="UP001337681">
    <property type="component" value="Unassembled WGS sequence"/>
</dbReference>
<dbReference type="RefSeq" id="WP_330146201.1">
    <property type="nucleotide sequence ID" value="NZ_JAZDQU010000002.1"/>
</dbReference>
<evidence type="ECO:0000313" key="7">
    <source>
        <dbReference type="Proteomes" id="UP001337681"/>
    </source>
</evidence>
<evidence type="ECO:0000256" key="3">
    <source>
        <dbReference type="ARBA" id="ARBA00022898"/>
    </source>
</evidence>
<organism evidence="6 7">
    <name type="scientific">Pedobacter flavus</name>
    <dbReference type="NCBI Taxonomy" id="3113906"/>
    <lineage>
        <taxon>Bacteria</taxon>
        <taxon>Pseudomonadati</taxon>
        <taxon>Bacteroidota</taxon>
        <taxon>Sphingobacteriia</taxon>
        <taxon>Sphingobacteriales</taxon>
        <taxon>Sphingobacteriaceae</taxon>
        <taxon>Pedobacter</taxon>
    </lineage>
</organism>
<evidence type="ECO:0000256" key="1">
    <source>
        <dbReference type="ARBA" id="ARBA00001933"/>
    </source>
</evidence>
<dbReference type="EC" id="2.5.1.48" evidence="6"/>
<accession>A0ABU7H3Y9</accession>
<protein>
    <submittedName>
        <fullName evidence="6">Cystathionine gamma-synthase</fullName>
        <ecNumber evidence="6">2.5.1.48</ecNumber>
    </submittedName>
</protein>
<evidence type="ECO:0000313" key="6">
    <source>
        <dbReference type="EMBL" id="MEE1885301.1"/>
    </source>
</evidence>
<dbReference type="Gene3D" id="3.90.1150.10">
    <property type="entry name" value="Aspartate Aminotransferase, domain 1"/>
    <property type="match status" value="1"/>
</dbReference>
<comment type="caution">
    <text evidence="6">The sequence shown here is derived from an EMBL/GenBank/DDBJ whole genome shotgun (WGS) entry which is preliminary data.</text>
</comment>
<keyword evidence="6" id="KW-0808">Transferase</keyword>
<keyword evidence="3 4" id="KW-0663">Pyridoxal phosphate</keyword>
<dbReference type="InterPro" id="IPR015421">
    <property type="entry name" value="PyrdxlP-dep_Trfase_major"/>
</dbReference>
<dbReference type="PIRSF" id="PIRSF001434">
    <property type="entry name" value="CGS"/>
    <property type="match status" value="1"/>
</dbReference>
<dbReference type="CDD" id="cd00614">
    <property type="entry name" value="CGS_like"/>
    <property type="match status" value="1"/>
</dbReference>
<comment type="cofactor">
    <cofactor evidence="1 4">
        <name>pyridoxal 5'-phosphate</name>
        <dbReference type="ChEBI" id="CHEBI:597326"/>
    </cofactor>
</comment>
<evidence type="ECO:0000256" key="4">
    <source>
        <dbReference type="RuleBase" id="RU362118"/>
    </source>
</evidence>
<dbReference type="NCBIfam" id="NF005871">
    <property type="entry name" value="PRK07811.1"/>
    <property type="match status" value="1"/>
</dbReference>
<reference evidence="6 7" key="1">
    <citation type="submission" date="2024-01" db="EMBL/GenBank/DDBJ databases">
        <title>Pedobacter sp. nov., isolated from oil-contaminated soil.</title>
        <authorList>
            <person name="Le N.T.T."/>
        </authorList>
    </citation>
    <scope>NUCLEOTIDE SEQUENCE [LARGE SCALE GENOMIC DNA]</scope>
    <source>
        <strain evidence="6 7">VNH31</strain>
    </source>
</reference>
<dbReference type="Gene3D" id="3.40.640.10">
    <property type="entry name" value="Type I PLP-dependent aspartate aminotransferase-like (Major domain)"/>
    <property type="match status" value="1"/>
</dbReference>
<name>A0ABU7H3Y9_9SPHI</name>
<dbReference type="GO" id="GO:0003962">
    <property type="term" value="F:cystathionine gamma-synthase activity"/>
    <property type="evidence" value="ECO:0007669"/>
    <property type="project" value="UniProtKB-EC"/>
</dbReference>
<dbReference type="InterPro" id="IPR015424">
    <property type="entry name" value="PyrdxlP-dep_Trfase"/>
</dbReference>
<dbReference type="PANTHER" id="PTHR11808">
    <property type="entry name" value="TRANS-SULFURATION ENZYME FAMILY MEMBER"/>
    <property type="match status" value="1"/>
</dbReference>
<dbReference type="EMBL" id="JAZDQU010000002">
    <property type="protein sequence ID" value="MEE1885301.1"/>
    <property type="molecule type" value="Genomic_DNA"/>
</dbReference>
<dbReference type="InterPro" id="IPR015422">
    <property type="entry name" value="PyrdxlP-dep_Trfase_small"/>
</dbReference>